<keyword evidence="4" id="KW-1133">Transmembrane helix</keyword>
<comment type="similarity">
    <text evidence="1">Belongs to the 1-acyl-sn-glycerol-3-phosphate acyltransferase family.</text>
</comment>
<dbReference type="PANTHER" id="PTHR10983:SF24">
    <property type="entry name" value="1-ACYLGLYCEROL-3-PHOSPHATE O-ACYLTRANSFERASE 3, ISOFORM E-RELATED"/>
    <property type="match status" value="1"/>
</dbReference>
<gene>
    <name evidence="7" type="primary">LOC100373731</name>
</gene>
<feature type="domain" description="Phospholipid/glycerol acyltransferase" evidence="5">
    <location>
        <begin position="91"/>
        <end position="213"/>
    </location>
</feature>
<organism evidence="6 7">
    <name type="scientific">Saccoglossus kowalevskii</name>
    <name type="common">Acorn worm</name>
    <dbReference type="NCBI Taxonomy" id="10224"/>
    <lineage>
        <taxon>Eukaryota</taxon>
        <taxon>Metazoa</taxon>
        <taxon>Hemichordata</taxon>
        <taxon>Enteropneusta</taxon>
        <taxon>Harrimaniidae</taxon>
        <taxon>Saccoglossus</taxon>
    </lineage>
</organism>
<dbReference type="Proteomes" id="UP000694865">
    <property type="component" value="Unplaced"/>
</dbReference>
<evidence type="ECO:0000313" key="6">
    <source>
        <dbReference type="Proteomes" id="UP000694865"/>
    </source>
</evidence>
<evidence type="ECO:0000259" key="5">
    <source>
        <dbReference type="SMART" id="SM00563"/>
    </source>
</evidence>
<keyword evidence="2" id="KW-0808">Transferase</keyword>
<sequence length="398" mass="46446">MLLGILRTAWFLLCLLVFGYTFIVSGIIINLLQCCSLVIWPFSRKIYRIINCKLAYYHWCQMVYLTDSWSSSNCVLYMTDDDVKYLGKETALVIMNHKFDVDWLFGWVITDRYKLLGASKVFAKNSLKYVPFIGWSWILLEMIFLRRDWNRDKPYLIEQLKVLAEYPLHCWTLLFCEGTRFTESKKARSNEIARAKGLPELKHHLLPRTKGFVVVMEAFKGKVPAIYDCTLSCSADYAEPTMYNVVMGRKCQGHMLVRRIKITDVPTDTEENTANFCHQIYQFKDRAYEHFQKNQTYENFEGGKFHKHVIPRRYASLLIETFWVLVLAVPSFYYFISLMINGSLWVTVTVFVFIVLSVLLIRAMISVTDRHQGSTYGKVAQKDENNGIVMNGSNKKIQ</sequence>
<feature type="transmembrane region" description="Helical" evidence="4">
    <location>
        <begin position="12"/>
        <end position="40"/>
    </location>
</feature>
<evidence type="ECO:0000256" key="2">
    <source>
        <dbReference type="ARBA" id="ARBA00022679"/>
    </source>
</evidence>
<dbReference type="Pfam" id="PF01553">
    <property type="entry name" value="Acyltransferase"/>
    <property type="match status" value="1"/>
</dbReference>
<accession>A0ABM0MMD1</accession>
<keyword evidence="3" id="KW-0012">Acyltransferase</keyword>
<dbReference type="CDD" id="cd07990">
    <property type="entry name" value="LPLAT_LCLAT1-like"/>
    <property type="match status" value="1"/>
</dbReference>
<keyword evidence="4" id="KW-0472">Membrane</keyword>
<dbReference type="SUPFAM" id="SSF69593">
    <property type="entry name" value="Glycerol-3-phosphate (1)-acyltransferase"/>
    <property type="match status" value="1"/>
</dbReference>
<dbReference type="SMART" id="SM00563">
    <property type="entry name" value="PlsC"/>
    <property type="match status" value="1"/>
</dbReference>
<evidence type="ECO:0000313" key="7">
    <source>
        <dbReference type="RefSeq" id="XP_006821172.1"/>
    </source>
</evidence>
<dbReference type="InterPro" id="IPR032098">
    <property type="entry name" value="Acyltransf_C"/>
</dbReference>
<proteinExistence type="inferred from homology"/>
<dbReference type="RefSeq" id="XP_006821172.1">
    <property type="nucleotide sequence ID" value="XM_006821109.1"/>
</dbReference>
<evidence type="ECO:0000256" key="1">
    <source>
        <dbReference type="ARBA" id="ARBA00008655"/>
    </source>
</evidence>
<name>A0ABM0MMD1_SACKO</name>
<dbReference type="Pfam" id="PF16076">
    <property type="entry name" value="Acyltransf_C"/>
    <property type="match status" value="1"/>
</dbReference>
<reference evidence="7" key="1">
    <citation type="submission" date="2025-08" db="UniProtKB">
        <authorList>
            <consortium name="RefSeq"/>
        </authorList>
    </citation>
    <scope>IDENTIFICATION</scope>
    <source>
        <tissue evidence="7">Testes</tissue>
    </source>
</reference>
<dbReference type="GeneID" id="100373731"/>
<keyword evidence="4" id="KW-0812">Transmembrane</keyword>
<dbReference type="InterPro" id="IPR002123">
    <property type="entry name" value="Plipid/glycerol_acylTrfase"/>
</dbReference>
<dbReference type="PANTHER" id="PTHR10983">
    <property type="entry name" value="1-ACYLGLYCEROL-3-PHOSPHATE ACYLTRANSFERASE-RELATED"/>
    <property type="match status" value="1"/>
</dbReference>
<protein>
    <submittedName>
        <fullName evidence="7">1-acyl-sn-glycerol-3-phosphate acyltransferase gamma-like</fullName>
    </submittedName>
</protein>
<keyword evidence="6" id="KW-1185">Reference proteome</keyword>
<evidence type="ECO:0000256" key="3">
    <source>
        <dbReference type="ARBA" id="ARBA00023315"/>
    </source>
</evidence>
<feature type="transmembrane region" description="Helical" evidence="4">
    <location>
        <begin position="342"/>
        <end position="361"/>
    </location>
</feature>
<evidence type="ECO:0000256" key="4">
    <source>
        <dbReference type="SAM" id="Phobius"/>
    </source>
</evidence>
<feature type="transmembrane region" description="Helical" evidence="4">
    <location>
        <begin position="314"/>
        <end position="336"/>
    </location>
</feature>